<protein>
    <submittedName>
        <fullName evidence="5">DNA-binding transcriptional regulator CueR</fullName>
    </submittedName>
</protein>
<evidence type="ECO:0000313" key="6">
    <source>
        <dbReference type="Proteomes" id="UP000298324"/>
    </source>
</evidence>
<dbReference type="InterPro" id="IPR047057">
    <property type="entry name" value="MerR_fam"/>
</dbReference>
<dbReference type="Gene3D" id="1.10.1660.10">
    <property type="match status" value="1"/>
</dbReference>
<keyword evidence="2 5" id="KW-0238">DNA-binding</keyword>
<accession>A0A4Y7R7A2</accession>
<gene>
    <name evidence="5" type="ORF">Psch_03596</name>
</gene>
<dbReference type="SUPFAM" id="SSF46955">
    <property type="entry name" value="Putative DNA-binding domain"/>
    <property type="match status" value="1"/>
</dbReference>
<dbReference type="Pfam" id="PF13411">
    <property type="entry name" value="MerR_1"/>
    <property type="match status" value="1"/>
</dbReference>
<dbReference type="PANTHER" id="PTHR30204:SF94">
    <property type="entry name" value="HEAVY METAL-DEPENDENT TRANSCRIPTIONAL REGULATOR HI_0293-RELATED"/>
    <property type="match status" value="1"/>
</dbReference>
<dbReference type="CDD" id="cd00592">
    <property type="entry name" value="HTH_MerR-like"/>
    <property type="match status" value="1"/>
</dbReference>
<dbReference type="SMART" id="SM00422">
    <property type="entry name" value="HTH_MERR"/>
    <property type="match status" value="1"/>
</dbReference>
<dbReference type="PANTHER" id="PTHR30204">
    <property type="entry name" value="REDOX-CYCLING DRUG-SENSING TRANSCRIPTIONAL ACTIVATOR SOXR"/>
    <property type="match status" value="1"/>
</dbReference>
<sequence length="291" mass="33644">MLINEVSKATNLTKKAIEYYTNQGLVFPEILENGYKYFSEKDVELLKKISVFRKIGIGIDDIKAILADEKGNVLQKISVQKELRVQREKAKQAILDQLSIGKSFAEIETALNAIEQNETVTDKLLEAFPGYYGRFICLHFAQFLNGPISTPQQQAAYKEITEFLDEAPALTFPKELQDFLVESTQHISAENIREMNEQTKRSIENLEQFLSENKEMLTWYLEYKKSDEYKNSPAFKIQEMLKEFNNTSGYYDVFIPAMKKLSDSYGKYCQQLEIANEKLLSEYPEITKLNN</sequence>
<keyword evidence="6" id="KW-1185">Reference proteome</keyword>
<feature type="domain" description="HTH merR-type" evidence="4">
    <location>
        <begin position="1"/>
        <end position="68"/>
    </location>
</feature>
<comment type="caution">
    <text evidence="5">The sequence shown here is derived from an EMBL/GenBank/DDBJ whole genome shotgun (WGS) entry which is preliminary data.</text>
</comment>
<name>A0A4Y7R7A2_9FIRM</name>
<dbReference type="RefSeq" id="WP_190259144.1">
    <property type="nucleotide sequence ID" value="NZ_QFGA01000003.1"/>
</dbReference>
<keyword evidence="1" id="KW-0805">Transcription regulation</keyword>
<keyword evidence="3" id="KW-0804">Transcription</keyword>
<dbReference type="InterPro" id="IPR000551">
    <property type="entry name" value="MerR-type_HTH_dom"/>
</dbReference>
<organism evidence="5 6">
    <name type="scientific">Pelotomaculum schinkii</name>
    <dbReference type="NCBI Taxonomy" id="78350"/>
    <lineage>
        <taxon>Bacteria</taxon>
        <taxon>Bacillati</taxon>
        <taxon>Bacillota</taxon>
        <taxon>Clostridia</taxon>
        <taxon>Eubacteriales</taxon>
        <taxon>Desulfotomaculaceae</taxon>
        <taxon>Pelotomaculum</taxon>
    </lineage>
</organism>
<reference evidence="5 6" key="1">
    <citation type="journal article" date="2018" name="Environ. Microbiol.">
        <title>Novel energy conservation strategies and behaviour of Pelotomaculum schinkii driving syntrophic propionate catabolism.</title>
        <authorList>
            <person name="Hidalgo-Ahumada C.A.P."/>
            <person name="Nobu M.K."/>
            <person name="Narihiro T."/>
            <person name="Tamaki H."/>
            <person name="Liu W.T."/>
            <person name="Kamagata Y."/>
            <person name="Stams A.J.M."/>
            <person name="Imachi H."/>
            <person name="Sousa D.Z."/>
        </authorList>
    </citation>
    <scope>NUCLEOTIDE SEQUENCE [LARGE SCALE GENOMIC DNA]</scope>
    <source>
        <strain evidence="5 6">HH</strain>
    </source>
</reference>
<evidence type="ECO:0000313" key="5">
    <source>
        <dbReference type="EMBL" id="TEB04834.1"/>
    </source>
</evidence>
<evidence type="ECO:0000256" key="2">
    <source>
        <dbReference type="ARBA" id="ARBA00023125"/>
    </source>
</evidence>
<dbReference type="Proteomes" id="UP000298324">
    <property type="component" value="Unassembled WGS sequence"/>
</dbReference>
<dbReference type="GO" id="GO:0003677">
    <property type="term" value="F:DNA binding"/>
    <property type="evidence" value="ECO:0007669"/>
    <property type="project" value="UniProtKB-KW"/>
</dbReference>
<proteinExistence type="predicted"/>
<dbReference type="AlphaFoldDB" id="A0A4Y7R7A2"/>
<evidence type="ECO:0000256" key="3">
    <source>
        <dbReference type="ARBA" id="ARBA00023163"/>
    </source>
</evidence>
<dbReference type="EMBL" id="QFGA01000003">
    <property type="protein sequence ID" value="TEB04834.1"/>
    <property type="molecule type" value="Genomic_DNA"/>
</dbReference>
<evidence type="ECO:0000256" key="1">
    <source>
        <dbReference type="ARBA" id="ARBA00023015"/>
    </source>
</evidence>
<dbReference type="PROSITE" id="PS50937">
    <property type="entry name" value="HTH_MERR_2"/>
    <property type="match status" value="1"/>
</dbReference>
<dbReference type="InterPro" id="IPR009061">
    <property type="entry name" value="DNA-bd_dom_put_sf"/>
</dbReference>
<dbReference type="GO" id="GO:0003700">
    <property type="term" value="F:DNA-binding transcription factor activity"/>
    <property type="evidence" value="ECO:0007669"/>
    <property type="project" value="InterPro"/>
</dbReference>
<evidence type="ECO:0000259" key="4">
    <source>
        <dbReference type="PROSITE" id="PS50937"/>
    </source>
</evidence>